<dbReference type="InterPro" id="IPR039298">
    <property type="entry name" value="ACOT13"/>
</dbReference>
<keyword evidence="7" id="KW-1185">Reference proteome</keyword>
<dbReference type="PANTHER" id="PTHR21660">
    <property type="entry name" value="THIOESTERASE SUPERFAMILY MEMBER-RELATED"/>
    <property type="match status" value="1"/>
</dbReference>
<dbReference type="SUPFAM" id="SSF54637">
    <property type="entry name" value="Thioesterase/thiol ester dehydrase-isomerase"/>
    <property type="match status" value="1"/>
</dbReference>
<name>A0A8H5GU93_9AGAR</name>
<dbReference type="InterPro" id="IPR029069">
    <property type="entry name" value="HotDog_dom_sf"/>
</dbReference>
<dbReference type="Gene3D" id="3.10.129.10">
    <property type="entry name" value="Hotdog Thioesterase"/>
    <property type="match status" value="1"/>
</dbReference>
<evidence type="ECO:0000313" key="6">
    <source>
        <dbReference type="EMBL" id="KAF5371172.1"/>
    </source>
</evidence>
<comment type="similarity">
    <text evidence="1">Belongs to the thioesterase PaaI family.</text>
</comment>
<sequence length="251" mass="27257">MAPTLSSRRSRAGSTNDNDTQPPPSPSPSPASLPSAAPQDPQTVPGNASLAIKEHLCDLLALPIRRPEYQNKIFAPTCMSRMKLTDVSVRAIPDEPMREEARVVMELVVHGEMMNLANTVHGGCTAYLVDFCSSLALIVLRTKQLDSDLAPLSVSQSMNIVYHSPAWLGDTLRIINSTVTVGSRVQTARTEVSLIVITSLGSVPYLIFCSVLVPILLVFISELQIWNDTHHRLVASGVHVKMEPSPSKAKL</sequence>
<reference evidence="6 7" key="1">
    <citation type="journal article" date="2020" name="ISME J.">
        <title>Uncovering the hidden diversity of litter-decomposition mechanisms in mushroom-forming fungi.</title>
        <authorList>
            <person name="Floudas D."/>
            <person name="Bentzer J."/>
            <person name="Ahren D."/>
            <person name="Johansson T."/>
            <person name="Persson P."/>
            <person name="Tunlid A."/>
        </authorList>
    </citation>
    <scope>NUCLEOTIDE SEQUENCE [LARGE SCALE GENOMIC DNA]</scope>
    <source>
        <strain evidence="6 7">CBS 291.85</strain>
    </source>
</reference>
<dbReference type="InterPro" id="IPR006683">
    <property type="entry name" value="Thioestr_dom"/>
</dbReference>
<dbReference type="OrthoDB" id="2831072at2759"/>
<evidence type="ECO:0000259" key="5">
    <source>
        <dbReference type="Pfam" id="PF03061"/>
    </source>
</evidence>
<dbReference type="Pfam" id="PF03061">
    <property type="entry name" value="4HBT"/>
    <property type="match status" value="1"/>
</dbReference>
<protein>
    <recommendedName>
        <fullName evidence="5">Thioesterase domain-containing protein</fullName>
    </recommendedName>
</protein>
<evidence type="ECO:0000256" key="4">
    <source>
        <dbReference type="SAM" id="Phobius"/>
    </source>
</evidence>
<dbReference type="GO" id="GO:0047617">
    <property type="term" value="F:fatty acyl-CoA hydrolase activity"/>
    <property type="evidence" value="ECO:0007669"/>
    <property type="project" value="InterPro"/>
</dbReference>
<keyword evidence="4" id="KW-1133">Transmembrane helix</keyword>
<keyword evidence="4" id="KW-0472">Membrane</keyword>
<feature type="domain" description="Thioesterase" evidence="5">
    <location>
        <begin position="118"/>
        <end position="192"/>
    </location>
</feature>
<feature type="compositionally biased region" description="Polar residues" evidence="3">
    <location>
        <begin position="1"/>
        <end position="20"/>
    </location>
</feature>
<evidence type="ECO:0000256" key="2">
    <source>
        <dbReference type="ARBA" id="ARBA00022801"/>
    </source>
</evidence>
<dbReference type="Proteomes" id="UP000559256">
    <property type="component" value="Unassembled WGS sequence"/>
</dbReference>
<evidence type="ECO:0000313" key="7">
    <source>
        <dbReference type="Proteomes" id="UP000559256"/>
    </source>
</evidence>
<feature type="compositionally biased region" description="Pro residues" evidence="3">
    <location>
        <begin position="21"/>
        <end position="31"/>
    </location>
</feature>
<evidence type="ECO:0000256" key="1">
    <source>
        <dbReference type="ARBA" id="ARBA00008324"/>
    </source>
</evidence>
<dbReference type="EMBL" id="JAACJM010000009">
    <property type="protein sequence ID" value="KAF5371172.1"/>
    <property type="molecule type" value="Genomic_DNA"/>
</dbReference>
<dbReference type="AlphaFoldDB" id="A0A8H5GU93"/>
<organism evidence="6 7">
    <name type="scientific">Tetrapyrgos nigripes</name>
    <dbReference type="NCBI Taxonomy" id="182062"/>
    <lineage>
        <taxon>Eukaryota</taxon>
        <taxon>Fungi</taxon>
        <taxon>Dikarya</taxon>
        <taxon>Basidiomycota</taxon>
        <taxon>Agaricomycotina</taxon>
        <taxon>Agaricomycetes</taxon>
        <taxon>Agaricomycetidae</taxon>
        <taxon>Agaricales</taxon>
        <taxon>Marasmiineae</taxon>
        <taxon>Marasmiaceae</taxon>
        <taxon>Tetrapyrgos</taxon>
    </lineage>
</organism>
<proteinExistence type="inferred from homology"/>
<keyword evidence="4" id="KW-0812">Transmembrane</keyword>
<dbReference type="PANTHER" id="PTHR21660:SF1">
    <property type="entry name" value="ACYL-COENZYME A THIOESTERASE 13"/>
    <property type="match status" value="1"/>
</dbReference>
<keyword evidence="2" id="KW-0378">Hydrolase</keyword>
<dbReference type="CDD" id="cd03443">
    <property type="entry name" value="PaaI_thioesterase"/>
    <property type="match status" value="1"/>
</dbReference>
<accession>A0A8H5GU93</accession>
<evidence type="ECO:0000256" key="3">
    <source>
        <dbReference type="SAM" id="MobiDB-lite"/>
    </source>
</evidence>
<gene>
    <name evidence="6" type="ORF">D9758_004275</name>
</gene>
<feature type="region of interest" description="Disordered" evidence="3">
    <location>
        <begin position="1"/>
        <end position="46"/>
    </location>
</feature>
<comment type="caution">
    <text evidence="6">The sequence shown here is derived from an EMBL/GenBank/DDBJ whole genome shotgun (WGS) entry which is preliminary data.</text>
</comment>
<feature type="transmembrane region" description="Helical" evidence="4">
    <location>
        <begin position="194"/>
        <end position="220"/>
    </location>
</feature>